<dbReference type="CDD" id="cd00433">
    <property type="entry name" value="Peptidase_M17"/>
    <property type="match status" value="1"/>
</dbReference>
<keyword evidence="2 7" id="KW-0031">Aminopeptidase</keyword>
<dbReference type="PROSITE" id="PS00631">
    <property type="entry name" value="CYTOSOL_AP"/>
    <property type="match status" value="1"/>
</dbReference>
<dbReference type="PRINTS" id="PR00481">
    <property type="entry name" value="LAMNOPPTDASE"/>
</dbReference>
<dbReference type="Gene3D" id="3.40.220.10">
    <property type="entry name" value="Leucine Aminopeptidase, subunit E, domain 1"/>
    <property type="match status" value="1"/>
</dbReference>
<evidence type="ECO:0000256" key="2">
    <source>
        <dbReference type="ARBA" id="ARBA00022438"/>
    </source>
</evidence>
<protein>
    <submittedName>
        <fullName evidence="7">Leucyl aminopeptidase family protein</fullName>
    </submittedName>
</protein>
<keyword evidence="5" id="KW-0464">Manganese</keyword>
<evidence type="ECO:0000259" key="6">
    <source>
        <dbReference type="PROSITE" id="PS00631"/>
    </source>
</evidence>
<evidence type="ECO:0000313" key="8">
    <source>
        <dbReference type="Proteomes" id="UP001595528"/>
    </source>
</evidence>
<dbReference type="SUPFAM" id="SSF53187">
    <property type="entry name" value="Zn-dependent exopeptidases"/>
    <property type="match status" value="1"/>
</dbReference>
<evidence type="ECO:0000256" key="4">
    <source>
        <dbReference type="ARBA" id="ARBA00022801"/>
    </source>
</evidence>
<dbReference type="RefSeq" id="WP_379904999.1">
    <property type="nucleotide sequence ID" value="NZ_JBHRTR010000036.1"/>
</dbReference>
<dbReference type="InterPro" id="IPR000819">
    <property type="entry name" value="Peptidase_M17_C"/>
</dbReference>
<evidence type="ECO:0000313" key="7">
    <source>
        <dbReference type="EMBL" id="MFC3230129.1"/>
    </source>
</evidence>
<organism evidence="7 8">
    <name type="scientific">Marinibaculum pumilum</name>
    <dbReference type="NCBI Taxonomy" id="1766165"/>
    <lineage>
        <taxon>Bacteria</taxon>
        <taxon>Pseudomonadati</taxon>
        <taxon>Pseudomonadota</taxon>
        <taxon>Alphaproteobacteria</taxon>
        <taxon>Rhodospirillales</taxon>
        <taxon>Rhodospirillaceae</taxon>
        <taxon>Marinibaculum</taxon>
    </lineage>
</organism>
<dbReference type="Proteomes" id="UP001595528">
    <property type="component" value="Unassembled WGS sequence"/>
</dbReference>
<gene>
    <name evidence="7" type="ORF">ACFOGJ_22965</name>
</gene>
<dbReference type="PANTHER" id="PTHR11963">
    <property type="entry name" value="LEUCINE AMINOPEPTIDASE-RELATED"/>
    <property type="match status" value="1"/>
</dbReference>
<evidence type="ECO:0000256" key="1">
    <source>
        <dbReference type="ARBA" id="ARBA00009528"/>
    </source>
</evidence>
<dbReference type="InterPro" id="IPR048816">
    <property type="entry name" value="Peptidase_M17_N_1"/>
</dbReference>
<dbReference type="Pfam" id="PF00883">
    <property type="entry name" value="Peptidase_M17"/>
    <property type="match status" value="1"/>
</dbReference>
<reference evidence="8" key="1">
    <citation type="journal article" date="2019" name="Int. J. Syst. Evol. Microbiol.">
        <title>The Global Catalogue of Microorganisms (GCM) 10K type strain sequencing project: providing services to taxonomists for standard genome sequencing and annotation.</title>
        <authorList>
            <consortium name="The Broad Institute Genomics Platform"/>
            <consortium name="The Broad Institute Genome Sequencing Center for Infectious Disease"/>
            <person name="Wu L."/>
            <person name="Ma J."/>
        </authorList>
    </citation>
    <scope>NUCLEOTIDE SEQUENCE [LARGE SCALE GENOMIC DNA]</scope>
    <source>
        <strain evidence="8">KCTC 42964</strain>
    </source>
</reference>
<dbReference type="GO" id="GO:0004177">
    <property type="term" value="F:aminopeptidase activity"/>
    <property type="evidence" value="ECO:0007669"/>
    <property type="project" value="UniProtKB-KW"/>
</dbReference>
<dbReference type="EMBL" id="JBHRTR010000036">
    <property type="protein sequence ID" value="MFC3230129.1"/>
    <property type="molecule type" value="Genomic_DNA"/>
</dbReference>
<dbReference type="InterPro" id="IPR043472">
    <property type="entry name" value="Macro_dom-like"/>
</dbReference>
<keyword evidence="3" id="KW-0645">Protease</keyword>
<accession>A0ABV7L6B3</accession>
<name>A0ABV7L6B3_9PROT</name>
<dbReference type="SUPFAM" id="SSF52949">
    <property type="entry name" value="Macro domain-like"/>
    <property type="match status" value="1"/>
</dbReference>
<keyword evidence="8" id="KW-1185">Reference proteome</keyword>
<evidence type="ECO:0000256" key="3">
    <source>
        <dbReference type="ARBA" id="ARBA00022670"/>
    </source>
</evidence>
<dbReference type="PANTHER" id="PTHR11963:SF20">
    <property type="entry name" value="PEPTIDASE B"/>
    <property type="match status" value="1"/>
</dbReference>
<feature type="domain" description="Cytosol aminopeptidase" evidence="6">
    <location>
        <begin position="322"/>
        <end position="329"/>
    </location>
</feature>
<sequence length="476" mass="49527">MTLLDTLLDDAPGACPIHLVRPAGFAAWRDAPPEGSGRAAAWLTASGFEGKAGRHALIPGPDGGLAAVVLVAEADEPGLVWDLAALRAALPAGDYALNVDAAAPADAAATAQAAALGWVLGGWRFDRYRRQPAQGRDAQAVRLAWPAAADRSSVRRMAEAILLVRSLVTTPAEDMGPDQIADAARGMAARHGARFRLVRGDALLAENYPMIHAVGRASARPPLLVDLRWGPEDAPRLGIVGKGVVFDTGGLDLKPAAGMALMKKDMGGAAHALALAGLVMDAGLNVRLRLLLPCVENAVSGNAFRPGDVLASRRGLSVEIGNTDAEGRLILADALADAGDEAPDLLLDFATLTGAARVALGPEVPPFFTDDDELAAALAAASQACGDPLWRLPLHAPYRSMIDSTIADINNAGEGGFAGAVTAALFLKEFVGAAKSWAHFDIYAWNAKARPGRPVGGEAMALRAVFRVLEERYGAR</sequence>
<keyword evidence="4" id="KW-0378">Hydrolase</keyword>
<proteinExistence type="inferred from homology"/>
<dbReference type="InterPro" id="IPR011356">
    <property type="entry name" value="Leucine_aapep/pepB"/>
</dbReference>
<comment type="caution">
    <text evidence="7">The sequence shown here is derived from an EMBL/GenBank/DDBJ whole genome shotgun (WGS) entry which is preliminary data.</text>
</comment>
<dbReference type="Gene3D" id="3.40.630.10">
    <property type="entry name" value="Zn peptidases"/>
    <property type="match status" value="1"/>
</dbReference>
<comment type="similarity">
    <text evidence="1">Belongs to the peptidase M17 family.</text>
</comment>
<evidence type="ECO:0000256" key="5">
    <source>
        <dbReference type="ARBA" id="ARBA00023211"/>
    </source>
</evidence>
<dbReference type="Pfam" id="PF21337">
    <property type="entry name" value="Peptidase_M17_N_1"/>
    <property type="match status" value="1"/>
</dbReference>